<dbReference type="GO" id="GO:0008820">
    <property type="term" value="F:cobinamide phosphate guanylyltransferase activity"/>
    <property type="evidence" value="ECO:0007669"/>
    <property type="project" value="UniProtKB-UniRule"/>
</dbReference>
<evidence type="ECO:0000313" key="17">
    <source>
        <dbReference type="EMBL" id="SHI33780.1"/>
    </source>
</evidence>
<evidence type="ECO:0000256" key="12">
    <source>
        <dbReference type="ARBA" id="ARBA00022840"/>
    </source>
</evidence>
<dbReference type="EMBL" id="FQXZ01000039">
    <property type="protein sequence ID" value="SHI33780.1"/>
    <property type="molecule type" value="Genomic_DNA"/>
</dbReference>
<feature type="binding site" evidence="16">
    <location>
        <position position="88"/>
    </location>
    <ligand>
        <name>GTP</name>
        <dbReference type="ChEBI" id="CHEBI:37565"/>
    </ligand>
</feature>
<keyword evidence="18" id="KW-1185">Reference proteome</keyword>
<evidence type="ECO:0000256" key="4">
    <source>
        <dbReference type="ARBA" id="ARBA00003889"/>
    </source>
</evidence>
<feature type="binding site" evidence="16">
    <location>
        <begin position="13"/>
        <end position="20"/>
    </location>
    <ligand>
        <name>GTP</name>
        <dbReference type="ChEBI" id="CHEBI:37565"/>
    </ligand>
</feature>
<evidence type="ECO:0000256" key="7">
    <source>
        <dbReference type="ARBA" id="ARBA00007490"/>
    </source>
</evidence>
<dbReference type="Gene3D" id="3.40.50.300">
    <property type="entry name" value="P-loop containing nucleotide triphosphate hydrolases"/>
    <property type="match status" value="1"/>
</dbReference>
<dbReference type="PANTHER" id="PTHR34848">
    <property type="match status" value="1"/>
</dbReference>
<comment type="pathway">
    <text evidence="5 14">Cofactor biosynthesis; adenosylcobalamin biosynthesis; adenosylcobalamin from cob(II)yrinate a,c-diamide: step 6/7.</text>
</comment>
<evidence type="ECO:0000256" key="11">
    <source>
        <dbReference type="ARBA" id="ARBA00022777"/>
    </source>
</evidence>
<dbReference type="Proteomes" id="UP000184608">
    <property type="component" value="Unassembled WGS sequence"/>
</dbReference>
<keyword evidence="13 14" id="KW-0342">GTP-binding</keyword>
<comment type="function">
    <text evidence="4 14">Catalyzes ATP-dependent phosphorylation of adenosylcobinamide and addition of GMP to adenosylcobinamide phosphate.</text>
</comment>
<sequence>MSEATTQIELVLGGARSGKSSYAESIAKASGKPVVYIATAEVRDEEMAQRVALHKAQRPAQWQVIEAPLALSQALKEHSKPDNCILVDCLTLWLSNALFGTAEGETGHAWSAVKAAFLQTLSELPGQVLLVSNEVGCGVVPMGEISRRYVDEAGWLHQAIAAQVAKVTLVTAGLPLTLKGASS</sequence>
<dbReference type="PIRSF" id="PIRSF006135">
    <property type="entry name" value="CobU"/>
    <property type="match status" value="1"/>
</dbReference>
<keyword evidence="11 14" id="KW-0418">Kinase</keyword>
<name>A0A1M6ABB3_9VIBR</name>
<proteinExistence type="inferred from homology"/>
<keyword evidence="8 14" id="KW-0169">Cobalamin biosynthesis</keyword>
<dbReference type="EC" id="2.7.1.156" evidence="14"/>
<dbReference type="PANTHER" id="PTHR34848:SF1">
    <property type="entry name" value="BIFUNCTIONAL ADENOSYLCOBALAMIN BIOSYNTHESIS PROTEIN COBU"/>
    <property type="match status" value="1"/>
</dbReference>
<dbReference type="GO" id="GO:0005525">
    <property type="term" value="F:GTP binding"/>
    <property type="evidence" value="ECO:0007669"/>
    <property type="project" value="UniProtKB-UniRule"/>
</dbReference>
<evidence type="ECO:0000256" key="2">
    <source>
        <dbReference type="ARBA" id="ARBA00000711"/>
    </source>
</evidence>
<evidence type="ECO:0000256" key="1">
    <source>
        <dbReference type="ARBA" id="ARBA00000312"/>
    </source>
</evidence>
<keyword evidence="9 14" id="KW-0808">Transferase</keyword>
<evidence type="ECO:0000256" key="9">
    <source>
        <dbReference type="ARBA" id="ARBA00022679"/>
    </source>
</evidence>
<organism evidence="17 18">
    <name type="scientific">Vibrio aerogenes CECT 7868</name>
    <dbReference type="NCBI Taxonomy" id="1216006"/>
    <lineage>
        <taxon>Bacteria</taxon>
        <taxon>Pseudomonadati</taxon>
        <taxon>Pseudomonadota</taxon>
        <taxon>Gammaproteobacteria</taxon>
        <taxon>Vibrionales</taxon>
        <taxon>Vibrionaceae</taxon>
        <taxon>Vibrio</taxon>
    </lineage>
</organism>
<evidence type="ECO:0000256" key="3">
    <source>
        <dbReference type="ARBA" id="ARBA00001522"/>
    </source>
</evidence>
<dbReference type="STRING" id="1216006.VA7868_03533"/>
<dbReference type="NCBIfam" id="NF004469">
    <property type="entry name" value="PRK05800.1"/>
    <property type="match status" value="1"/>
</dbReference>
<reference evidence="17 18" key="1">
    <citation type="submission" date="2016-11" db="EMBL/GenBank/DDBJ databases">
        <authorList>
            <person name="Jaros S."/>
            <person name="Januszkiewicz K."/>
            <person name="Wedrychowicz H."/>
        </authorList>
    </citation>
    <scope>NUCLEOTIDE SEQUENCE [LARGE SCALE GENOMIC DNA]</scope>
    <source>
        <strain evidence="17 18">CECT 7868</strain>
    </source>
</reference>
<evidence type="ECO:0000256" key="8">
    <source>
        <dbReference type="ARBA" id="ARBA00022573"/>
    </source>
</evidence>
<feature type="binding site" evidence="16">
    <location>
        <position position="66"/>
    </location>
    <ligand>
        <name>GTP</name>
        <dbReference type="ChEBI" id="CHEBI:37565"/>
    </ligand>
</feature>
<feature type="active site" description="GMP-histidine intermediate" evidence="15">
    <location>
        <position position="54"/>
    </location>
</feature>
<evidence type="ECO:0000256" key="13">
    <source>
        <dbReference type="ARBA" id="ARBA00023134"/>
    </source>
</evidence>
<dbReference type="GO" id="GO:0009236">
    <property type="term" value="P:cobalamin biosynthetic process"/>
    <property type="evidence" value="ECO:0007669"/>
    <property type="project" value="UniProtKB-UniRule"/>
</dbReference>
<dbReference type="AlphaFoldDB" id="A0A1M6ABB3"/>
<evidence type="ECO:0000256" key="15">
    <source>
        <dbReference type="PIRSR" id="PIRSR006135-1"/>
    </source>
</evidence>
<evidence type="ECO:0000256" key="14">
    <source>
        <dbReference type="PIRNR" id="PIRNR006135"/>
    </source>
</evidence>
<comment type="catalytic activity">
    <reaction evidence="2 14">
        <text>adenosylcob(III)inamide phosphate + GTP + H(+) = adenosylcob(III)inamide-GDP + diphosphate</text>
        <dbReference type="Rhea" id="RHEA:22712"/>
        <dbReference type="ChEBI" id="CHEBI:15378"/>
        <dbReference type="ChEBI" id="CHEBI:33019"/>
        <dbReference type="ChEBI" id="CHEBI:37565"/>
        <dbReference type="ChEBI" id="CHEBI:58502"/>
        <dbReference type="ChEBI" id="CHEBI:60487"/>
        <dbReference type="EC" id="2.7.7.62"/>
    </reaction>
</comment>
<comment type="catalytic activity">
    <reaction evidence="1 14">
        <text>adenosylcob(III)inamide + ATP = adenosylcob(III)inamide phosphate + ADP + H(+)</text>
        <dbReference type="Rhea" id="RHEA:15769"/>
        <dbReference type="ChEBI" id="CHEBI:2480"/>
        <dbReference type="ChEBI" id="CHEBI:15378"/>
        <dbReference type="ChEBI" id="CHEBI:30616"/>
        <dbReference type="ChEBI" id="CHEBI:58502"/>
        <dbReference type="ChEBI" id="CHEBI:456216"/>
        <dbReference type="EC" id="2.7.1.156"/>
    </reaction>
</comment>
<dbReference type="GO" id="GO:0043752">
    <property type="term" value="F:adenosylcobinamide kinase activity"/>
    <property type="evidence" value="ECO:0007669"/>
    <property type="project" value="UniProtKB-EC"/>
</dbReference>
<gene>
    <name evidence="17" type="primary">cobP</name>
    <name evidence="17" type="ORF">VA7868_03533</name>
</gene>
<keyword evidence="12 14" id="KW-0067">ATP-binding</keyword>
<dbReference type="InterPro" id="IPR027417">
    <property type="entry name" value="P-loop_NTPase"/>
</dbReference>
<evidence type="ECO:0000256" key="5">
    <source>
        <dbReference type="ARBA" id="ARBA00004692"/>
    </source>
</evidence>
<comment type="pathway">
    <text evidence="6 14">Cofactor biosynthesis; adenosylcobalamin biosynthesis; adenosylcobalamin from cob(II)yrinate a,c-diamide: step 5/7.</text>
</comment>
<keyword evidence="10 14" id="KW-0547">Nucleotide-binding</keyword>
<dbReference type="RefSeq" id="WP_245796949.1">
    <property type="nucleotide sequence ID" value="NZ_FQXZ01000039.1"/>
</dbReference>
<feature type="binding site" evidence="16">
    <location>
        <begin position="55"/>
        <end position="58"/>
    </location>
    <ligand>
        <name>GTP</name>
        <dbReference type="ChEBI" id="CHEBI:37565"/>
    </ligand>
</feature>
<evidence type="ECO:0000256" key="10">
    <source>
        <dbReference type="ARBA" id="ARBA00022741"/>
    </source>
</evidence>
<comment type="catalytic activity">
    <reaction evidence="3">
        <text>adenosylcob(III)inamide + GTP = adenosylcob(III)inamide phosphate + GDP + H(+)</text>
        <dbReference type="Rhea" id="RHEA:15765"/>
        <dbReference type="ChEBI" id="CHEBI:2480"/>
        <dbReference type="ChEBI" id="CHEBI:15378"/>
        <dbReference type="ChEBI" id="CHEBI:37565"/>
        <dbReference type="ChEBI" id="CHEBI:58189"/>
        <dbReference type="ChEBI" id="CHEBI:58502"/>
        <dbReference type="EC" id="2.7.1.156"/>
    </reaction>
</comment>
<dbReference type="CDD" id="cd00544">
    <property type="entry name" value="CobU"/>
    <property type="match status" value="1"/>
</dbReference>
<evidence type="ECO:0000256" key="16">
    <source>
        <dbReference type="PIRSR" id="PIRSR006135-2"/>
    </source>
</evidence>
<evidence type="ECO:0000313" key="18">
    <source>
        <dbReference type="Proteomes" id="UP000184608"/>
    </source>
</evidence>
<accession>A0A1M6ABB3</accession>
<feature type="binding site" evidence="16">
    <location>
        <begin position="38"/>
        <end position="40"/>
    </location>
    <ligand>
        <name>GTP</name>
        <dbReference type="ChEBI" id="CHEBI:37565"/>
    </ligand>
</feature>
<dbReference type="GO" id="GO:0005524">
    <property type="term" value="F:ATP binding"/>
    <property type="evidence" value="ECO:0007669"/>
    <property type="project" value="UniProtKB-UniRule"/>
</dbReference>
<protein>
    <recommendedName>
        <fullName evidence="14">Bifunctional adenosylcobalamin biosynthesis protein</fullName>
        <ecNumber evidence="14">2.7.1.156</ecNumber>
        <ecNumber evidence="14">2.7.7.62</ecNumber>
    </recommendedName>
</protein>
<dbReference type="EC" id="2.7.7.62" evidence="14"/>
<dbReference type="SUPFAM" id="SSF52540">
    <property type="entry name" value="P-loop containing nucleoside triphosphate hydrolases"/>
    <property type="match status" value="1"/>
</dbReference>
<evidence type="ECO:0000256" key="6">
    <source>
        <dbReference type="ARBA" id="ARBA00005159"/>
    </source>
</evidence>
<comment type="similarity">
    <text evidence="7 14">Belongs to the CobU/CobP family.</text>
</comment>
<dbReference type="Pfam" id="PF02283">
    <property type="entry name" value="CobU"/>
    <property type="match status" value="1"/>
</dbReference>
<dbReference type="UniPathway" id="UPA00148">
    <property type="reaction ID" value="UER00236"/>
</dbReference>
<dbReference type="InterPro" id="IPR003203">
    <property type="entry name" value="CobU/CobP"/>
</dbReference>